<reference evidence="12" key="1">
    <citation type="submission" date="2016-10" db="EMBL/GenBank/DDBJ databases">
        <authorList>
            <person name="Varghese N."/>
            <person name="Submissions S."/>
        </authorList>
    </citation>
    <scope>NUCLEOTIDE SEQUENCE [LARGE SCALE GENOMIC DNA]</scope>
    <source>
        <strain evidence="12">CGMCC 1.10789</strain>
    </source>
</reference>
<keyword evidence="3" id="KW-1003">Cell membrane</keyword>
<evidence type="ECO:0000256" key="4">
    <source>
        <dbReference type="ARBA" id="ARBA00022519"/>
    </source>
</evidence>
<evidence type="ECO:0000256" key="7">
    <source>
        <dbReference type="ARBA" id="ARBA00023136"/>
    </source>
</evidence>
<evidence type="ECO:0000256" key="3">
    <source>
        <dbReference type="ARBA" id="ARBA00022475"/>
    </source>
</evidence>
<feature type="transmembrane region" description="Helical" evidence="9">
    <location>
        <begin position="67"/>
        <end position="86"/>
    </location>
</feature>
<dbReference type="GO" id="GO:0022857">
    <property type="term" value="F:transmembrane transporter activity"/>
    <property type="evidence" value="ECO:0007669"/>
    <property type="project" value="UniProtKB-UniRule"/>
</dbReference>
<dbReference type="RefSeq" id="WP_092497530.1">
    <property type="nucleotide sequence ID" value="NZ_FNFV01000001.1"/>
</dbReference>
<dbReference type="AlphaFoldDB" id="A0A1G8YIW6"/>
<dbReference type="Pfam" id="PF04290">
    <property type="entry name" value="DctQ"/>
    <property type="match status" value="1"/>
</dbReference>
<dbReference type="STRING" id="990712.SAMN05216257_101340"/>
<dbReference type="PANTHER" id="PTHR35011">
    <property type="entry name" value="2,3-DIKETO-L-GULONATE TRAP TRANSPORTER SMALL PERMEASE PROTEIN YIAM"/>
    <property type="match status" value="1"/>
</dbReference>
<evidence type="ECO:0000313" key="12">
    <source>
        <dbReference type="Proteomes" id="UP000199328"/>
    </source>
</evidence>
<dbReference type="PANTHER" id="PTHR35011:SF10">
    <property type="entry name" value="TRAP TRANSPORTER SMALL PERMEASE PROTEIN"/>
    <property type="match status" value="1"/>
</dbReference>
<comment type="similarity">
    <text evidence="8 9">Belongs to the TRAP transporter small permease family.</text>
</comment>
<keyword evidence="6 9" id="KW-1133">Transmembrane helix</keyword>
<keyword evidence="2 9" id="KW-0813">Transport</keyword>
<comment type="caution">
    <text evidence="9">Lacks conserved residue(s) required for the propagation of feature annotation.</text>
</comment>
<feature type="transmembrane region" description="Helical" evidence="9">
    <location>
        <begin position="145"/>
        <end position="165"/>
    </location>
</feature>
<evidence type="ECO:0000256" key="6">
    <source>
        <dbReference type="ARBA" id="ARBA00022989"/>
    </source>
</evidence>
<sequence length="179" mass="20054">MSEGEKATATAGGQRRIIPRSFWGWAEALPNWLAALALFVLMTMTFFDVILRSALSNPIESATELTRIFMAIIVFASLPSVTWRGGHIVVDLMDPFFTRRAARLRDTLIDLICGLALLWPAWRVWELAERARSYGDTTEYLHFPKFITGWFIAAFCLVTAGVFLARGVMRVVAPSKVPS</sequence>
<keyword evidence="12" id="KW-1185">Reference proteome</keyword>
<protein>
    <recommendedName>
        <fullName evidence="9">TRAP transporter small permease protein</fullName>
    </recommendedName>
</protein>
<dbReference type="InterPro" id="IPR055348">
    <property type="entry name" value="DctQ"/>
</dbReference>
<evidence type="ECO:0000313" key="11">
    <source>
        <dbReference type="EMBL" id="SDK02643.1"/>
    </source>
</evidence>
<feature type="transmembrane region" description="Helical" evidence="9">
    <location>
        <begin position="22"/>
        <end position="47"/>
    </location>
</feature>
<evidence type="ECO:0000256" key="5">
    <source>
        <dbReference type="ARBA" id="ARBA00022692"/>
    </source>
</evidence>
<dbReference type="Proteomes" id="UP000199328">
    <property type="component" value="Unassembled WGS sequence"/>
</dbReference>
<dbReference type="EMBL" id="FNFV01000001">
    <property type="protein sequence ID" value="SDK02643.1"/>
    <property type="molecule type" value="Genomic_DNA"/>
</dbReference>
<keyword evidence="7 9" id="KW-0472">Membrane</keyword>
<evidence type="ECO:0000259" key="10">
    <source>
        <dbReference type="Pfam" id="PF04290"/>
    </source>
</evidence>
<comment type="function">
    <text evidence="9">Part of the tripartite ATP-independent periplasmic (TRAP) transport system.</text>
</comment>
<comment type="subunit">
    <text evidence="9">The complex comprises the extracytoplasmic solute receptor protein and the two transmembrane proteins.</text>
</comment>
<evidence type="ECO:0000256" key="1">
    <source>
        <dbReference type="ARBA" id="ARBA00004429"/>
    </source>
</evidence>
<accession>A0A1G8YIW6</accession>
<name>A0A1G8YIW6_9RHOB</name>
<keyword evidence="4 9" id="KW-0997">Cell inner membrane</keyword>
<evidence type="ECO:0000256" key="9">
    <source>
        <dbReference type="RuleBase" id="RU369079"/>
    </source>
</evidence>
<dbReference type="OrthoDB" id="2877624at2"/>
<dbReference type="GO" id="GO:0015740">
    <property type="term" value="P:C4-dicarboxylate transport"/>
    <property type="evidence" value="ECO:0007669"/>
    <property type="project" value="TreeGrafter"/>
</dbReference>
<dbReference type="InterPro" id="IPR007387">
    <property type="entry name" value="TRAP_DctQ"/>
</dbReference>
<feature type="domain" description="Tripartite ATP-independent periplasmic transporters DctQ component" evidence="10">
    <location>
        <begin position="41"/>
        <end position="165"/>
    </location>
</feature>
<keyword evidence="5 9" id="KW-0812">Transmembrane</keyword>
<comment type="subcellular location">
    <subcellularLocation>
        <location evidence="1 9">Cell inner membrane</location>
        <topology evidence="1 9">Multi-pass membrane protein</topology>
    </subcellularLocation>
</comment>
<evidence type="ECO:0000256" key="2">
    <source>
        <dbReference type="ARBA" id="ARBA00022448"/>
    </source>
</evidence>
<dbReference type="GO" id="GO:0005886">
    <property type="term" value="C:plasma membrane"/>
    <property type="evidence" value="ECO:0007669"/>
    <property type="project" value="UniProtKB-SubCell"/>
</dbReference>
<proteinExistence type="inferred from homology"/>
<organism evidence="11 12">
    <name type="scientific">Meinhardsimonia xiamenensis</name>
    <dbReference type="NCBI Taxonomy" id="990712"/>
    <lineage>
        <taxon>Bacteria</taxon>
        <taxon>Pseudomonadati</taxon>
        <taxon>Pseudomonadota</taxon>
        <taxon>Alphaproteobacteria</taxon>
        <taxon>Rhodobacterales</taxon>
        <taxon>Paracoccaceae</taxon>
        <taxon>Meinhardsimonia</taxon>
    </lineage>
</organism>
<gene>
    <name evidence="11" type="ORF">SAMN05216257_101340</name>
</gene>
<evidence type="ECO:0000256" key="8">
    <source>
        <dbReference type="ARBA" id="ARBA00038436"/>
    </source>
</evidence>